<feature type="domain" description="GCN5-related N-acetyltransferase Rv2170-like" evidence="2">
    <location>
        <begin position="77"/>
        <end position="126"/>
    </location>
</feature>
<evidence type="ECO:0000313" key="4">
    <source>
        <dbReference type="WBParaSite" id="PDA_v2.g10113.t1"/>
    </source>
</evidence>
<dbReference type="SUPFAM" id="SSF55729">
    <property type="entry name" value="Acyl-CoA N-acyltransferases (Nat)"/>
    <property type="match status" value="1"/>
</dbReference>
<dbReference type="PANTHER" id="PTHR15298">
    <property type="entry name" value="L-COA N-ACYLTRANSFERASE-RELATED"/>
    <property type="match status" value="1"/>
</dbReference>
<dbReference type="EC" id="2.3.1.-" evidence="1"/>
<evidence type="ECO:0000313" key="3">
    <source>
        <dbReference type="Proteomes" id="UP000887578"/>
    </source>
</evidence>
<name>A0A914P4X3_9BILA</name>
<dbReference type="InterPro" id="IPR016181">
    <property type="entry name" value="Acyl_CoA_acyltransferase"/>
</dbReference>
<keyword evidence="3" id="KW-1185">Reference proteome</keyword>
<dbReference type="Pfam" id="PF08445">
    <property type="entry name" value="FR47"/>
    <property type="match status" value="1"/>
</dbReference>
<dbReference type="InterPro" id="IPR013653">
    <property type="entry name" value="GCN5-like_dom"/>
</dbReference>
<keyword evidence="1" id="KW-0808">Transferase</keyword>
<accession>A0A914P4X3</accession>
<dbReference type="Proteomes" id="UP000887578">
    <property type="component" value="Unplaced"/>
</dbReference>
<dbReference type="WBParaSite" id="PDA_v2.g10113.t1">
    <property type="protein sequence ID" value="PDA_v2.g10113.t1"/>
    <property type="gene ID" value="PDA_v2.g10113"/>
</dbReference>
<dbReference type="PANTHER" id="PTHR15298:SF1">
    <property type="entry name" value="GLYCINE N-ACYLTRANSFERASE-LIKE PROTEIN"/>
    <property type="match status" value="1"/>
</dbReference>
<dbReference type="GO" id="GO:0047961">
    <property type="term" value="F:glycine N-acyltransferase activity"/>
    <property type="evidence" value="ECO:0007669"/>
    <property type="project" value="InterPro"/>
</dbReference>
<dbReference type="GO" id="GO:0005739">
    <property type="term" value="C:mitochondrion"/>
    <property type="evidence" value="ECO:0007669"/>
    <property type="project" value="InterPro"/>
</dbReference>
<protein>
    <recommendedName>
        <fullName evidence="1">Glycine N-acyltransferase-like protein</fullName>
        <ecNumber evidence="1">2.3.1.-</ecNumber>
    </recommendedName>
</protein>
<evidence type="ECO:0000256" key="1">
    <source>
        <dbReference type="RuleBase" id="RU368002"/>
    </source>
</evidence>
<keyword evidence="1" id="KW-0012">Acyltransferase</keyword>
<comment type="similarity">
    <text evidence="1">Belongs to the glycine N-acyltransferase family.</text>
</comment>
<dbReference type="AlphaFoldDB" id="A0A914P4X3"/>
<dbReference type="InterPro" id="IPR010313">
    <property type="entry name" value="Glycine_N-acyltransferase"/>
</dbReference>
<evidence type="ECO:0000259" key="2">
    <source>
        <dbReference type="Pfam" id="PF08445"/>
    </source>
</evidence>
<reference evidence="4" key="1">
    <citation type="submission" date="2022-11" db="UniProtKB">
        <authorList>
            <consortium name="WormBaseParasite"/>
        </authorList>
    </citation>
    <scope>IDENTIFICATION</scope>
</reference>
<organism evidence="3 4">
    <name type="scientific">Panagrolaimus davidi</name>
    <dbReference type="NCBI Taxonomy" id="227884"/>
    <lineage>
        <taxon>Eukaryota</taxon>
        <taxon>Metazoa</taxon>
        <taxon>Ecdysozoa</taxon>
        <taxon>Nematoda</taxon>
        <taxon>Chromadorea</taxon>
        <taxon>Rhabditida</taxon>
        <taxon>Tylenchina</taxon>
        <taxon>Panagrolaimomorpha</taxon>
        <taxon>Panagrolaimoidea</taxon>
        <taxon>Panagrolaimidae</taxon>
        <taxon>Panagrolaimus</taxon>
    </lineage>
</organism>
<proteinExistence type="inferred from homology"/>
<sequence>MSKEQQTQLLNECGNGINLPEGYFFDDISSQSDMDVIIDTWKYGDKSEMKIIEAYIKNMPFSMIRESATEKPVSFEHSDNRGCLAHLFTLEQHRNKGLGSAVEKTICFKLIKNKIIPFKFIEISNSEVLESTLRSKYWTLWENSNGPVCHDWVRAEDKIIA</sequence>
<dbReference type="Gene3D" id="3.40.630.30">
    <property type="match status" value="1"/>
</dbReference>